<reference evidence="2 3" key="1">
    <citation type="submission" date="2011-05" db="EMBL/GenBank/DDBJ databases">
        <title>Complete sequence of chromosome of Frankia symbiont of Datisca glomerata.</title>
        <authorList>
            <consortium name="US DOE Joint Genome Institute"/>
            <person name="Lucas S."/>
            <person name="Han J."/>
            <person name="Lapidus A."/>
            <person name="Cheng J.-F."/>
            <person name="Goodwin L."/>
            <person name="Pitluck S."/>
            <person name="Peters L."/>
            <person name="Mikhailova N."/>
            <person name="Chertkov O."/>
            <person name="Teshima H."/>
            <person name="Han C."/>
            <person name="Tapia R."/>
            <person name="Land M."/>
            <person name="Hauser L."/>
            <person name="Kyrpides N."/>
            <person name="Ivanova N."/>
            <person name="Pagani I."/>
            <person name="Berry A."/>
            <person name="Pawlowski K."/>
            <person name="Persson T."/>
            <person name="Vanden Heuvel B."/>
            <person name="Benson D."/>
            <person name="Woyke T."/>
        </authorList>
    </citation>
    <scope>NUCLEOTIDE SEQUENCE [LARGE SCALE GENOMIC DNA]</scope>
    <source>
        <strain evidence="3">4085684</strain>
    </source>
</reference>
<sequence>MQRRMSPRQIPTQPSFRLAGTIDVIQSETVVKTSSVAGFAPVTSDYRRMPIGDRSAETTTDIAGGSRMGIESKRRDVETRSRENNHLQNST</sequence>
<accession>F8B2Y0</accession>
<evidence type="ECO:0000256" key="1">
    <source>
        <dbReference type="SAM" id="MobiDB-lite"/>
    </source>
</evidence>
<evidence type="ECO:0000313" key="3">
    <source>
        <dbReference type="Proteomes" id="UP000001549"/>
    </source>
</evidence>
<feature type="region of interest" description="Disordered" evidence="1">
    <location>
        <begin position="50"/>
        <end position="91"/>
    </location>
</feature>
<dbReference type="KEGG" id="fsy:FsymDg_1503"/>
<dbReference type="AlphaFoldDB" id="F8B2Y0"/>
<gene>
    <name evidence="2" type="ordered locus">FsymDg_1503</name>
</gene>
<dbReference type="Proteomes" id="UP000001549">
    <property type="component" value="Chromosome"/>
</dbReference>
<proteinExistence type="predicted"/>
<organism evidence="2 3">
    <name type="scientific">Candidatus Protofrankia datiscae</name>
    <dbReference type="NCBI Taxonomy" id="2716812"/>
    <lineage>
        <taxon>Bacteria</taxon>
        <taxon>Bacillati</taxon>
        <taxon>Actinomycetota</taxon>
        <taxon>Actinomycetes</taxon>
        <taxon>Frankiales</taxon>
        <taxon>Frankiaceae</taxon>
        <taxon>Protofrankia</taxon>
    </lineage>
</organism>
<evidence type="ECO:0000313" key="2">
    <source>
        <dbReference type="EMBL" id="AEH08964.1"/>
    </source>
</evidence>
<protein>
    <submittedName>
        <fullName evidence="2">Uncharacterized protein</fullName>
    </submittedName>
</protein>
<feature type="compositionally biased region" description="Basic and acidic residues" evidence="1">
    <location>
        <begin position="70"/>
        <end position="85"/>
    </location>
</feature>
<name>F8B2Y0_9ACTN</name>
<dbReference type="EMBL" id="CP002801">
    <property type="protein sequence ID" value="AEH08964.1"/>
    <property type="molecule type" value="Genomic_DNA"/>
</dbReference>
<dbReference type="HOGENOM" id="CLU_2422637_0_0_11"/>
<keyword evidence="3" id="KW-1185">Reference proteome</keyword>